<feature type="domain" description="Fumarase C C-terminal" evidence="3">
    <location>
        <begin position="404"/>
        <end position="457"/>
    </location>
</feature>
<dbReference type="InterPro" id="IPR022761">
    <property type="entry name" value="Fumarate_lyase_N"/>
</dbReference>
<gene>
    <name evidence="4" type="primary">aspA_8</name>
    <name evidence="4" type="ORF">SDC9_35285</name>
</gene>
<dbReference type="GO" id="GO:0008797">
    <property type="term" value="F:aspartate ammonia-lyase activity"/>
    <property type="evidence" value="ECO:0007669"/>
    <property type="project" value="UniProtKB-EC"/>
</dbReference>
<dbReference type="Gene3D" id="1.10.40.30">
    <property type="entry name" value="Fumarase/aspartase (C-terminal domain)"/>
    <property type="match status" value="1"/>
</dbReference>
<dbReference type="AlphaFoldDB" id="A0A644VEY0"/>
<dbReference type="NCBIfam" id="NF008909">
    <property type="entry name" value="PRK12273.1"/>
    <property type="match status" value="1"/>
</dbReference>
<sequence length="470" mass="51496">MRKEHDFLGEMEIPDNVYYGVQTLRALENFQITGRTADPLFIHAMGMVKKACALANKKTGRLDPVIADAIVKAADEVISGKLDDQFPLDAIQGGAGTSFNMNANEVITNRALEILGHPRGDYAYISPNNHTNMAQSTNDVVPTSIRICALMRTKLFTEALTALSKSFDAKGEEFKNVLKMGRTHLQDAVPITLGGEFKAFACSMRRSVHRMENNTYGLHIMNMGATAVGTGLNADPEYIKVVAQELTEVTGFKMTTAENLIDATSNTDIFTDISGALRITALALIKICNDLRLMASGPRAGFSEILLPPRQPGSSIMPGKVNPVIPEVVDQVCYQVIGNDLTVTLGVENGQFQLNVMEPVMAHNMFASFRYITNAVTTLKNLCIDGIKANEKMCNFWFDRSIGIITALLPHIGYEKCSALAKEALANDRQIKDLLLEKNIMSKEDLDIILAPEQMTHPGIAGKELLTKLE</sequence>
<dbReference type="EC" id="4.3.1.1" evidence="4"/>
<keyword evidence="1 4" id="KW-0456">Lyase</keyword>
<dbReference type="InterPro" id="IPR024083">
    <property type="entry name" value="Fumarase/histidase_N"/>
</dbReference>
<reference evidence="4" key="1">
    <citation type="submission" date="2019-08" db="EMBL/GenBank/DDBJ databases">
        <authorList>
            <person name="Kucharzyk K."/>
            <person name="Murdoch R.W."/>
            <person name="Higgins S."/>
            <person name="Loffler F."/>
        </authorList>
    </citation>
    <scope>NUCLEOTIDE SEQUENCE</scope>
</reference>
<dbReference type="CDD" id="cd01357">
    <property type="entry name" value="Aspartase"/>
    <property type="match status" value="1"/>
</dbReference>
<dbReference type="PANTHER" id="PTHR42696:SF2">
    <property type="entry name" value="ASPARTATE AMMONIA-LYASE"/>
    <property type="match status" value="1"/>
</dbReference>
<name>A0A644VEY0_9ZZZZ</name>
<dbReference type="FunFam" id="1.10.275.10:FF:000001">
    <property type="entry name" value="Fumarate hydratase, mitochondrial"/>
    <property type="match status" value="1"/>
</dbReference>
<dbReference type="InterPro" id="IPR018951">
    <property type="entry name" value="Fumarase_C_C"/>
</dbReference>
<dbReference type="InterPro" id="IPR020557">
    <property type="entry name" value="Fumarate_lyase_CS"/>
</dbReference>
<dbReference type="Gene3D" id="1.20.200.10">
    <property type="entry name" value="Fumarase/aspartase (Central domain)"/>
    <property type="match status" value="1"/>
</dbReference>
<dbReference type="SUPFAM" id="SSF48557">
    <property type="entry name" value="L-aspartase-like"/>
    <property type="match status" value="1"/>
</dbReference>
<dbReference type="PROSITE" id="PS00163">
    <property type="entry name" value="FUMARATE_LYASES"/>
    <property type="match status" value="1"/>
</dbReference>
<dbReference type="FunFam" id="1.20.200.10:FF:000001">
    <property type="entry name" value="Fumarate hydratase, mitochondrial"/>
    <property type="match status" value="1"/>
</dbReference>
<feature type="domain" description="Fumarate lyase N-terminal" evidence="2">
    <location>
        <begin position="9"/>
        <end position="338"/>
    </location>
</feature>
<dbReference type="GO" id="GO:0005829">
    <property type="term" value="C:cytosol"/>
    <property type="evidence" value="ECO:0007669"/>
    <property type="project" value="TreeGrafter"/>
</dbReference>
<dbReference type="Pfam" id="PF10415">
    <property type="entry name" value="FumaraseC_C"/>
    <property type="match status" value="1"/>
</dbReference>
<evidence type="ECO:0000256" key="1">
    <source>
        <dbReference type="ARBA" id="ARBA00023239"/>
    </source>
</evidence>
<accession>A0A644VEY0</accession>
<dbReference type="PRINTS" id="PR00149">
    <property type="entry name" value="FUMRATELYASE"/>
</dbReference>
<dbReference type="PRINTS" id="PR00145">
    <property type="entry name" value="ARGSUCLYASE"/>
</dbReference>
<dbReference type="GO" id="GO:0006099">
    <property type="term" value="P:tricarboxylic acid cycle"/>
    <property type="evidence" value="ECO:0007669"/>
    <property type="project" value="InterPro"/>
</dbReference>
<dbReference type="GO" id="GO:0006531">
    <property type="term" value="P:aspartate metabolic process"/>
    <property type="evidence" value="ECO:0007669"/>
    <property type="project" value="TreeGrafter"/>
</dbReference>
<protein>
    <submittedName>
        <fullName evidence="4">Aspartate ammonia-lyase</fullName>
        <ecNumber evidence="4">4.3.1.1</ecNumber>
    </submittedName>
</protein>
<comment type="caution">
    <text evidence="4">The sequence shown here is derived from an EMBL/GenBank/DDBJ whole genome shotgun (WGS) entry which is preliminary data.</text>
</comment>
<dbReference type="InterPro" id="IPR051546">
    <property type="entry name" value="Aspartate_Ammonia-Lyase"/>
</dbReference>
<organism evidence="4">
    <name type="scientific">bioreactor metagenome</name>
    <dbReference type="NCBI Taxonomy" id="1076179"/>
    <lineage>
        <taxon>unclassified sequences</taxon>
        <taxon>metagenomes</taxon>
        <taxon>ecological metagenomes</taxon>
    </lineage>
</organism>
<dbReference type="FunFam" id="1.10.40.30:FF:000002">
    <property type="entry name" value="Fumarate hydratase class II"/>
    <property type="match status" value="1"/>
</dbReference>
<dbReference type="InterPro" id="IPR008948">
    <property type="entry name" value="L-Aspartase-like"/>
</dbReference>
<proteinExistence type="predicted"/>
<evidence type="ECO:0000259" key="2">
    <source>
        <dbReference type="Pfam" id="PF00206"/>
    </source>
</evidence>
<dbReference type="PANTHER" id="PTHR42696">
    <property type="entry name" value="ASPARTATE AMMONIA-LYASE"/>
    <property type="match status" value="1"/>
</dbReference>
<dbReference type="InterPro" id="IPR000362">
    <property type="entry name" value="Fumarate_lyase_fam"/>
</dbReference>
<evidence type="ECO:0000259" key="3">
    <source>
        <dbReference type="Pfam" id="PF10415"/>
    </source>
</evidence>
<dbReference type="EMBL" id="VSSQ01000276">
    <property type="protein sequence ID" value="MPL89252.1"/>
    <property type="molecule type" value="Genomic_DNA"/>
</dbReference>
<dbReference type="Pfam" id="PF00206">
    <property type="entry name" value="Lyase_1"/>
    <property type="match status" value="1"/>
</dbReference>
<dbReference type="Gene3D" id="1.10.275.10">
    <property type="entry name" value="Fumarase/aspartase (N-terminal domain)"/>
    <property type="match status" value="1"/>
</dbReference>
<evidence type="ECO:0000313" key="4">
    <source>
        <dbReference type="EMBL" id="MPL89252.1"/>
    </source>
</evidence>